<organism evidence="11 12">
    <name type="scientific">Gomphillus americanus</name>
    <dbReference type="NCBI Taxonomy" id="1940652"/>
    <lineage>
        <taxon>Eukaryota</taxon>
        <taxon>Fungi</taxon>
        <taxon>Dikarya</taxon>
        <taxon>Ascomycota</taxon>
        <taxon>Pezizomycotina</taxon>
        <taxon>Lecanoromycetes</taxon>
        <taxon>OSLEUM clade</taxon>
        <taxon>Ostropomycetidae</taxon>
        <taxon>Ostropales</taxon>
        <taxon>Graphidaceae</taxon>
        <taxon>Gomphilloideae</taxon>
        <taxon>Gomphillus</taxon>
    </lineage>
</organism>
<dbReference type="PANTHER" id="PTHR10766:SF55">
    <property type="entry name" value="TRANSMEMBRANE 9 SUPERFAMILY MEMBER 4"/>
    <property type="match status" value="1"/>
</dbReference>
<dbReference type="Proteomes" id="UP000664169">
    <property type="component" value="Unassembled WGS sequence"/>
</dbReference>
<dbReference type="Pfam" id="PF02990">
    <property type="entry name" value="EMP70"/>
    <property type="match status" value="1"/>
</dbReference>
<evidence type="ECO:0000313" key="11">
    <source>
        <dbReference type="EMBL" id="CAF9903571.1"/>
    </source>
</evidence>
<keyword evidence="12" id="KW-1185">Reference proteome</keyword>
<protein>
    <recommendedName>
        <fullName evidence="9">Transmembrane 9 superfamily member</fullName>
    </recommendedName>
</protein>
<dbReference type="EMBL" id="CAJPDQ010000001">
    <property type="protein sequence ID" value="CAF9903571.1"/>
    <property type="molecule type" value="Genomic_DNA"/>
</dbReference>
<dbReference type="GO" id="GO:0016020">
    <property type="term" value="C:membrane"/>
    <property type="evidence" value="ECO:0007669"/>
    <property type="project" value="UniProtKB-SubCell"/>
</dbReference>
<feature type="transmembrane region" description="Helical" evidence="9">
    <location>
        <begin position="302"/>
        <end position="326"/>
    </location>
</feature>
<evidence type="ECO:0000256" key="9">
    <source>
        <dbReference type="RuleBase" id="RU363079"/>
    </source>
</evidence>
<keyword evidence="5 9" id="KW-0732">Signal</keyword>
<dbReference type="InterPro" id="IPR004240">
    <property type="entry name" value="EMP70"/>
</dbReference>
<feature type="transmembrane region" description="Helical" evidence="9">
    <location>
        <begin position="668"/>
        <end position="697"/>
    </location>
</feature>
<feature type="transmembrane region" description="Helical" evidence="9">
    <location>
        <begin position="597"/>
        <end position="625"/>
    </location>
</feature>
<evidence type="ECO:0000256" key="2">
    <source>
        <dbReference type="ARBA" id="ARBA00004555"/>
    </source>
</evidence>
<dbReference type="GO" id="GO:0072657">
    <property type="term" value="P:protein localization to membrane"/>
    <property type="evidence" value="ECO:0007669"/>
    <property type="project" value="TreeGrafter"/>
</dbReference>
<evidence type="ECO:0000256" key="3">
    <source>
        <dbReference type="ARBA" id="ARBA00005227"/>
    </source>
</evidence>
<comment type="similarity">
    <text evidence="3 9">Belongs to the nonaspanin (TM9SF) (TC 9.A.2) family.</text>
</comment>
<sequence>MASRLLRLSLIGNALISLVSGFYIPGYSIKNYEDEEAIPLYVNKVYSDNTQLQYAYYDLPFVCPPTYTKHGGVKSGQGVPLNLGEVLRGDRIYTSDYELAMNKDKECSFLCTRTIDRLDVKRARQLIDENYVVEWIVDNLPGATSFVTVDRSNKYYAAGFKFGSIELSSVTGKPRYLINNHVTLVIRWRKAAGSAGEHGKKVIVGFEVYTKSIGSEDRNDMGCPRDTRAPASGFDLHIPPNNTRLVQKYQGSSYIPEEDDIDDGAKLNIPFSYSVYFREDNRVEWANRWDMYFKNQEGSSKIHWLAIANSVVIAAVLTGVVLMIVARTLHGDGKLQTSDGVKSRRKAGSSGSRTPRIGEKSSSGLFEQLETEDLAATSDEELIEEISGWKLLHADVFRTPQYAGLLAPLVGCGCQIVFVATGLLTLSSLGVLNPSFRGGFGSVGMGLFVFAGMFSGYFSGRLYKTFNGKNWRRNTLMTAMLIPGLLFSTTFTLNLLVWAQGSSTALPFGTLVGLAALWLLIQVPLVFAGSFVGYHRSQAWEHPTRTSSIARQIPARLWYTKSVVPVLAAGFVPFAVIFIELLFIFRSIWQDKSGFYYVYGFLSVVSLVHILTVVEVTIVAMYIFLCSENWRWWWQSFLVGASPSVWVFLYCTWFYMTKLDLQGFTSGFLFFAYSMLACGMYGLLTGTVGFLTAYAFVRRIYR</sequence>
<feature type="transmembrane region" description="Helical" evidence="9">
    <location>
        <begin position="402"/>
        <end position="426"/>
    </location>
</feature>
<gene>
    <name evidence="11" type="ORF">GOMPHAMPRED_000389</name>
</gene>
<reference evidence="11" key="1">
    <citation type="submission" date="2021-03" db="EMBL/GenBank/DDBJ databases">
        <authorList>
            <person name="Tagirdzhanova G."/>
        </authorList>
    </citation>
    <scope>NUCLEOTIDE SEQUENCE</scope>
</reference>
<evidence type="ECO:0000256" key="8">
    <source>
        <dbReference type="ARBA" id="ARBA00023136"/>
    </source>
</evidence>
<feature type="transmembrane region" description="Helical" evidence="9">
    <location>
        <begin position="479"/>
        <end position="499"/>
    </location>
</feature>
<feature type="transmembrane region" description="Helical" evidence="9">
    <location>
        <begin position="511"/>
        <end position="534"/>
    </location>
</feature>
<evidence type="ECO:0000256" key="5">
    <source>
        <dbReference type="ARBA" id="ARBA00022729"/>
    </source>
</evidence>
<evidence type="ECO:0000256" key="4">
    <source>
        <dbReference type="ARBA" id="ARBA00022692"/>
    </source>
</evidence>
<keyword evidence="6 9" id="KW-1133">Transmembrane helix</keyword>
<comment type="caution">
    <text evidence="11">The sequence shown here is derived from an EMBL/GenBank/DDBJ whole genome shotgun (WGS) entry which is preliminary data.</text>
</comment>
<keyword evidence="7" id="KW-0333">Golgi apparatus</keyword>
<feature type="transmembrane region" description="Helical" evidence="9">
    <location>
        <begin position="438"/>
        <end position="458"/>
    </location>
</feature>
<dbReference type="AlphaFoldDB" id="A0A8H3EB23"/>
<evidence type="ECO:0000256" key="7">
    <source>
        <dbReference type="ARBA" id="ARBA00023034"/>
    </source>
</evidence>
<feature type="region of interest" description="Disordered" evidence="10">
    <location>
        <begin position="335"/>
        <end position="360"/>
    </location>
</feature>
<feature type="chain" id="PRO_5034884072" description="Transmembrane 9 superfamily member" evidence="9">
    <location>
        <begin position="22"/>
        <end position="702"/>
    </location>
</feature>
<dbReference type="PANTHER" id="PTHR10766">
    <property type="entry name" value="TRANSMEMBRANE 9 SUPERFAMILY PROTEIN"/>
    <property type="match status" value="1"/>
</dbReference>
<feature type="transmembrane region" description="Helical" evidence="9">
    <location>
        <begin position="563"/>
        <end position="585"/>
    </location>
</feature>
<dbReference type="OrthoDB" id="1666796at2759"/>
<evidence type="ECO:0000313" key="12">
    <source>
        <dbReference type="Proteomes" id="UP000664169"/>
    </source>
</evidence>
<feature type="signal peptide" evidence="9">
    <location>
        <begin position="1"/>
        <end position="21"/>
    </location>
</feature>
<proteinExistence type="inferred from homology"/>
<keyword evidence="8 9" id="KW-0472">Membrane</keyword>
<accession>A0A8H3EB23</accession>
<evidence type="ECO:0000256" key="6">
    <source>
        <dbReference type="ARBA" id="ARBA00022989"/>
    </source>
</evidence>
<evidence type="ECO:0000256" key="1">
    <source>
        <dbReference type="ARBA" id="ARBA00004141"/>
    </source>
</evidence>
<feature type="transmembrane region" description="Helical" evidence="9">
    <location>
        <begin position="637"/>
        <end position="656"/>
    </location>
</feature>
<comment type="subcellular location">
    <subcellularLocation>
        <location evidence="2">Golgi apparatus</location>
    </subcellularLocation>
    <subcellularLocation>
        <location evidence="1">Membrane</location>
        <topology evidence="1">Multi-pass membrane protein</topology>
    </subcellularLocation>
</comment>
<keyword evidence="4 9" id="KW-0812">Transmembrane</keyword>
<evidence type="ECO:0000256" key="10">
    <source>
        <dbReference type="SAM" id="MobiDB-lite"/>
    </source>
</evidence>
<name>A0A8H3EB23_9LECA</name>
<dbReference type="GO" id="GO:0005794">
    <property type="term" value="C:Golgi apparatus"/>
    <property type="evidence" value="ECO:0007669"/>
    <property type="project" value="UniProtKB-SubCell"/>
</dbReference>